<keyword evidence="1" id="KW-1133">Transmembrane helix</keyword>
<keyword evidence="1" id="KW-0472">Membrane</keyword>
<dbReference type="Gene3D" id="2.40.50.1020">
    <property type="entry name" value="LytTr DNA-binding domain"/>
    <property type="match status" value="1"/>
</dbReference>
<comment type="caution">
    <text evidence="3">The sequence shown here is derived from an EMBL/GenBank/DDBJ whole genome shotgun (WGS) entry which is preliminary data.</text>
</comment>
<feature type="transmembrane region" description="Helical" evidence="1">
    <location>
        <begin position="84"/>
        <end position="104"/>
    </location>
</feature>
<dbReference type="RefSeq" id="WP_114407971.1">
    <property type="nucleotide sequence ID" value="NZ_QOWE01000018.1"/>
</dbReference>
<evidence type="ECO:0000256" key="1">
    <source>
        <dbReference type="SAM" id="Phobius"/>
    </source>
</evidence>
<dbReference type="InterPro" id="IPR007492">
    <property type="entry name" value="LytTR_DNA-bd_dom"/>
</dbReference>
<reference evidence="3 4" key="1">
    <citation type="submission" date="2018-07" db="EMBL/GenBank/DDBJ databases">
        <title>Genome analysis of Larkinella rosea.</title>
        <authorList>
            <person name="Zhou Z."/>
            <person name="Wang G."/>
        </authorList>
    </citation>
    <scope>NUCLEOTIDE SEQUENCE [LARGE SCALE GENOMIC DNA]</scope>
    <source>
        <strain evidence="4">zzj9</strain>
    </source>
</reference>
<dbReference type="Pfam" id="PF04397">
    <property type="entry name" value="LytTR"/>
    <property type="match status" value="1"/>
</dbReference>
<name>A0A368JIQ6_9BACT</name>
<keyword evidence="1" id="KW-0812">Transmembrane</keyword>
<feature type="transmembrane region" description="Helical" evidence="1">
    <location>
        <begin position="42"/>
        <end position="63"/>
    </location>
</feature>
<accession>A0A368JIQ6</accession>
<evidence type="ECO:0000259" key="2">
    <source>
        <dbReference type="PROSITE" id="PS50930"/>
    </source>
</evidence>
<dbReference type="EMBL" id="QOWE01000018">
    <property type="protein sequence ID" value="RCR67539.1"/>
    <property type="molecule type" value="Genomic_DNA"/>
</dbReference>
<dbReference type="AlphaFoldDB" id="A0A368JIQ6"/>
<feature type="domain" description="HTH LytTR-type" evidence="2">
    <location>
        <begin position="165"/>
        <end position="274"/>
    </location>
</feature>
<dbReference type="PROSITE" id="PS50930">
    <property type="entry name" value="HTH_LYTTR"/>
    <property type="match status" value="1"/>
</dbReference>
<dbReference type="Proteomes" id="UP000253383">
    <property type="component" value="Unassembled WGS sequence"/>
</dbReference>
<dbReference type="InterPro" id="IPR046947">
    <property type="entry name" value="LytR-like"/>
</dbReference>
<keyword evidence="4" id="KW-1185">Reference proteome</keyword>
<dbReference type="GO" id="GO:0000156">
    <property type="term" value="F:phosphorelay response regulator activity"/>
    <property type="evidence" value="ECO:0007669"/>
    <property type="project" value="InterPro"/>
</dbReference>
<feature type="transmembrane region" description="Helical" evidence="1">
    <location>
        <begin position="124"/>
        <end position="145"/>
    </location>
</feature>
<gene>
    <name evidence="3" type="ORF">DUE52_20765</name>
</gene>
<dbReference type="PANTHER" id="PTHR37299:SF1">
    <property type="entry name" value="STAGE 0 SPORULATION PROTEIN A HOMOLOG"/>
    <property type="match status" value="1"/>
</dbReference>
<dbReference type="SMART" id="SM00850">
    <property type="entry name" value="LytTR"/>
    <property type="match status" value="1"/>
</dbReference>
<evidence type="ECO:0000313" key="3">
    <source>
        <dbReference type="EMBL" id="RCR67539.1"/>
    </source>
</evidence>
<evidence type="ECO:0000313" key="4">
    <source>
        <dbReference type="Proteomes" id="UP000253383"/>
    </source>
</evidence>
<dbReference type="GO" id="GO:0003677">
    <property type="term" value="F:DNA binding"/>
    <property type="evidence" value="ECO:0007669"/>
    <property type="project" value="InterPro"/>
</dbReference>
<feature type="transmembrane region" description="Helical" evidence="1">
    <location>
        <begin position="17"/>
        <end position="36"/>
    </location>
</feature>
<proteinExistence type="predicted"/>
<protein>
    <submittedName>
        <fullName evidence="3">LytTR family transcriptional regulator</fullName>
    </submittedName>
</protein>
<organism evidence="3 4">
    <name type="scientific">Larkinella punicea</name>
    <dbReference type="NCBI Taxonomy" id="2315727"/>
    <lineage>
        <taxon>Bacteria</taxon>
        <taxon>Pseudomonadati</taxon>
        <taxon>Bacteroidota</taxon>
        <taxon>Cytophagia</taxon>
        <taxon>Cytophagales</taxon>
        <taxon>Spirosomataceae</taxon>
        <taxon>Larkinella</taxon>
    </lineage>
</organism>
<sequence length="275" mass="32358">MAEVSVKPAQPHQFRDIPLFLVLIPIINVLNYYLTYTHIPSGWRLPVTFLIDTVQGYAAWWMLRAIIRRLDHRFPYERNFVRRIILQCVITSVVSLLVIALSTEAINFLATDKPVPRRFYTHDIFIFFIWILAINGIYIGAHFYVQFQQADRTKHEALRIRQEGFIVRSGKQNIAVPFDEITGFYVDGEYTMLLTDQQKRYVIDQSLDKLEDELPGEWFFRLNRQYILHRQTLTAFDRLENGKLNVRLKGTPGFPESIQVSRTKAPAFKKWFSPD</sequence>
<dbReference type="OrthoDB" id="1420878at2"/>
<dbReference type="PANTHER" id="PTHR37299">
    <property type="entry name" value="TRANSCRIPTIONAL REGULATOR-RELATED"/>
    <property type="match status" value="1"/>
</dbReference>